<keyword evidence="4" id="KW-0547">Nucleotide-binding</keyword>
<keyword evidence="6" id="KW-0460">Magnesium</keyword>
<dbReference type="FunFam" id="3.30.590.10:FF:000005">
    <property type="entry name" value="Probable glutamine synthetase"/>
    <property type="match status" value="1"/>
</dbReference>
<dbReference type="GO" id="GO:0004356">
    <property type="term" value="F:glutamine synthetase activity"/>
    <property type="evidence" value="ECO:0007669"/>
    <property type="project" value="InterPro"/>
</dbReference>
<dbReference type="PROSITE" id="PS51987">
    <property type="entry name" value="GS_CATALYTIC"/>
    <property type="match status" value="1"/>
</dbReference>
<feature type="domain" description="GS catalytic" evidence="7">
    <location>
        <begin position="48"/>
        <end position="381"/>
    </location>
</feature>
<keyword evidence="5" id="KW-0067">ATP-binding</keyword>
<dbReference type="AlphaFoldDB" id="A0A381YBZ4"/>
<organism evidence="8">
    <name type="scientific">marine metagenome</name>
    <dbReference type="NCBI Taxonomy" id="408172"/>
    <lineage>
        <taxon>unclassified sequences</taxon>
        <taxon>metagenomes</taxon>
        <taxon>ecological metagenomes</taxon>
    </lineage>
</organism>
<dbReference type="SUPFAM" id="SSF55931">
    <property type="entry name" value="Glutamine synthetase/guanido kinase"/>
    <property type="match status" value="1"/>
</dbReference>
<dbReference type="InterPro" id="IPR027303">
    <property type="entry name" value="Gln_synth_gly_rich_site"/>
</dbReference>
<name>A0A381YBZ4_9ZZZZ</name>
<evidence type="ECO:0000256" key="1">
    <source>
        <dbReference type="ARBA" id="ARBA00001946"/>
    </source>
</evidence>
<accession>A0A381YBZ4</accession>
<dbReference type="Gene3D" id="3.30.590.10">
    <property type="entry name" value="Glutamine synthetase/guanido kinase, catalytic domain"/>
    <property type="match status" value="1"/>
</dbReference>
<feature type="non-terminal residue" evidence="8">
    <location>
        <position position="1"/>
    </location>
</feature>
<evidence type="ECO:0000256" key="3">
    <source>
        <dbReference type="ARBA" id="ARBA00022598"/>
    </source>
</evidence>
<evidence type="ECO:0000256" key="4">
    <source>
        <dbReference type="ARBA" id="ARBA00022741"/>
    </source>
</evidence>
<dbReference type="SMART" id="SM01230">
    <property type="entry name" value="Gln-synt_C"/>
    <property type="match status" value="1"/>
</dbReference>
<evidence type="ECO:0000256" key="2">
    <source>
        <dbReference type="ARBA" id="ARBA00009897"/>
    </source>
</evidence>
<dbReference type="SUPFAM" id="SSF54368">
    <property type="entry name" value="Glutamine synthetase, N-terminal domain"/>
    <property type="match status" value="1"/>
</dbReference>
<evidence type="ECO:0000256" key="6">
    <source>
        <dbReference type="ARBA" id="ARBA00022842"/>
    </source>
</evidence>
<protein>
    <recommendedName>
        <fullName evidence="7">GS catalytic domain-containing protein</fullName>
    </recommendedName>
</protein>
<dbReference type="GO" id="GO:0006542">
    <property type="term" value="P:glutamine biosynthetic process"/>
    <property type="evidence" value="ECO:0007669"/>
    <property type="project" value="InterPro"/>
</dbReference>
<proteinExistence type="inferred from homology"/>
<evidence type="ECO:0000259" key="7">
    <source>
        <dbReference type="PROSITE" id="PS51987"/>
    </source>
</evidence>
<dbReference type="EMBL" id="UINC01017881">
    <property type="protein sequence ID" value="SVA74619.1"/>
    <property type="molecule type" value="Genomic_DNA"/>
</dbReference>
<dbReference type="GO" id="GO:0005524">
    <property type="term" value="F:ATP binding"/>
    <property type="evidence" value="ECO:0007669"/>
    <property type="project" value="UniProtKB-KW"/>
</dbReference>
<dbReference type="InterPro" id="IPR008146">
    <property type="entry name" value="Gln_synth_cat_dom"/>
</dbReference>
<comment type="cofactor">
    <cofactor evidence="1">
        <name>Mg(2+)</name>
        <dbReference type="ChEBI" id="CHEBI:18420"/>
    </cofactor>
</comment>
<dbReference type="GO" id="GO:0006598">
    <property type="term" value="P:polyamine catabolic process"/>
    <property type="evidence" value="ECO:0007669"/>
    <property type="project" value="TreeGrafter"/>
</dbReference>
<sequence length="381" mass="43737">VPVINPADRDVIVKPDLQTLRLLPWEEPTASVVNDCFYEDGSPVDISPRQVLKNVLQKYNDLNIQPIVAPELEFYLVKKNTNPNDNVEPPVGRSGRQETVRQPFSIDALDEFEPVINDIHRFSELMDIKIDTLEHEMGTGQLEINFEHNDPLVICDQVMMFKRLVREAAMQHDIYATFLAKPMQLEPGSAMHWHISLIDSESKQNVFSEKEGESKKFRSFIAGLQKYTPEALLFNAPYVNSYRRFTRWQNAPINLYWGYDNRTTGLRVPSSSPENRRIEFRIGGADVNPYLSIAASLACGYLGMKENMEPSAPEDGNAYNLPFTLPKNLSTAMELLEHSEVMPIIMGSRFLQVYIATKNHEYNKYFEVISPWEREYLLLSV</sequence>
<dbReference type="Gene3D" id="3.10.20.70">
    <property type="entry name" value="Glutamine synthetase, N-terminal domain"/>
    <property type="match status" value="1"/>
</dbReference>
<dbReference type="Pfam" id="PF00120">
    <property type="entry name" value="Gln-synt_C"/>
    <property type="match status" value="1"/>
</dbReference>
<keyword evidence="3" id="KW-0436">Ligase</keyword>
<gene>
    <name evidence="8" type="ORF">METZ01_LOCUS127473</name>
</gene>
<dbReference type="PROSITE" id="PS00181">
    <property type="entry name" value="GLNA_ATP"/>
    <property type="match status" value="1"/>
</dbReference>
<evidence type="ECO:0000313" key="8">
    <source>
        <dbReference type="EMBL" id="SVA74619.1"/>
    </source>
</evidence>
<dbReference type="InterPro" id="IPR014746">
    <property type="entry name" value="Gln_synth/guanido_kin_cat_dom"/>
</dbReference>
<comment type="similarity">
    <text evidence="2">Belongs to the glutamine synthetase family.</text>
</comment>
<evidence type="ECO:0000256" key="5">
    <source>
        <dbReference type="ARBA" id="ARBA00022840"/>
    </source>
</evidence>
<dbReference type="InterPro" id="IPR036651">
    <property type="entry name" value="Gln_synt_N_sf"/>
</dbReference>
<dbReference type="PANTHER" id="PTHR43785">
    <property type="entry name" value="GAMMA-GLUTAMYLPUTRESCINE SYNTHETASE"/>
    <property type="match status" value="1"/>
</dbReference>
<reference evidence="8" key="1">
    <citation type="submission" date="2018-05" db="EMBL/GenBank/DDBJ databases">
        <authorList>
            <person name="Lanie J.A."/>
            <person name="Ng W.-L."/>
            <person name="Kazmierczak K.M."/>
            <person name="Andrzejewski T.M."/>
            <person name="Davidsen T.M."/>
            <person name="Wayne K.J."/>
            <person name="Tettelin H."/>
            <person name="Glass J.I."/>
            <person name="Rusch D."/>
            <person name="Podicherti R."/>
            <person name="Tsui H.-C.T."/>
            <person name="Winkler M.E."/>
        </authorList>
    </citation>
    <scope>NUCLEOTIDE SEQUENCE</scope>
</reference>
<dbReference type="PANTHER" id="PTHR43785:SF3">
    <property type="entry name" value="GS CATALYTIC DOMAIN-CONTAINING PROTEIN"/>
    <property type="match status" value="1"/>
</dbReference>